<accession>A0ABV7A8C9</accession>
<dbReference type="Proteomes" id="UP001595387">
    <property type="component" value="Unassembled WGS sequence"/>
</dbReference>
<gene>
    <name evidence="2" type="ORF">ACFODW_13015</name>
</gene>
<protein>
    <submittedName>
        <fullName evidence="2">DUF948 domain-containing protein</fullName>
    </submittedName>
</protein>
<evidence type="ECO:0000256" key="1">
    <source>
        <dbReference type="SAM" id="Phobius"/>
    </source>
</evidence>
<keyword evidence="1" id="KW-0472">Membrane</keyword>
<dbReference type="RefSeq" id="WP_390307139.1">
    <property type="nucleotide sequence ID" value="NZ_JBHRRZ010000034.1"/>
</dbReference>
<comment type="caution">
    <text evidence="2">The sequence shown here is derived from an EMBL/GenBank/DDBJ whole genome shotgun (WGS) entry which is preliminary data.</text>
</comment>
<keyword evidence="1" id="KW-0812">Transmembrane</keyword>
<name>A0ABV7A8C9_9BACI</name>
<keyword evidence="3" id="KW-1185">Reference proteome</keyword>
<evidence type="ECO:0000313" key="3">
    <source>
        <dbReference type="Proteomes" id="UP001595387"/>
    </source>
</evidence>
<dbReference type="Pfam" id="PF06103">
    <property type="entry name" value="DUF948"/>
    <property type="match status" value="1"/>
</dbReference>
<dbReference type="EMBL" id="JBHRRZ010000034">
    <property type="protein sequence ID" value="MFC2949236.1"/>
    <property type="molecule type" value="Genomic_DNA"/>
</dbReference>
<keyword evidence="1" id="KW-1133">Transmembrane helix</keyword>
<proteinExistence type="predicted"/>
<feature type="transmembrane region" description="Helical" evidence="1">
    <location>
        <begin position="6"/>
        <end position="26"/>
    </location>
</feature>
<evidence type="ECO:0000313" key="2">
    <source>
        <dbReference type="EMBL" id="MFC2949236.1"/>
    </source>
</evidence>
<dbReference type="PANTHER" id="PTHR40070:SF1">
    <property type="entry name" value="UPF0478 PROTEIN YTXG"/>
    <property type="match status" value="1"/>
</dbReference>
<sequence>MTLTGIGVLLIGIAFLILAIFLANTLQHMAGMLKGVEKTVDRLPDQLDDVMKETGVLISESNNTLADVNEKMKQLTPFFEMAGDMGDATRKLSSSLVDMTETMKNKTEEASGISGKNNLGGLYGSFALGYYLLQKGRRAKSEGASKDGQ</sequence>
<organism evidence="2 3">
    <name type="scientific">Virgibacillus sediminis</name>
    <dbReference type="NCBI Taxonomy" id="202260"/>
    <lineage>
        <taxon>Bacteria</taxon>
        <taxon>Bacillati</taxon>
        <taxon>Bacillota</taxon>
        <taxon>Bacilli</taxon>
        <taxon>Bacillales</taxon>
        <taxon>Bacillaceae</taxon>
        <taxon>Virgibacillus</taxon>
    </lineage>
</organism>
<dbReference type="PANTHER" id="PTHR40070">
    <property type="entry name" value="UPF0478 PROTEIN YTXG"/>
    <property type="match status" value="1"/>
</dbReference>
<reference evidence="3" key="1">
    <citation type="journal article" date="2019" name="Int. J. Syst. Evol. Microbiol.">
        <title>The Global Catalogue of Microorganisms (GCM) 10K type strain sequencing project: providing services to taxonomists for standard genome sequencing and annotation.</title>
        <authorList>
            <consortium name="The Broad Institute Genomics Platform"/>
            <consortium name="The Broad Institute Genome Sequencing Center for Infectious Disease"/>
            <person name="Wu L."/>
            <person name="Ma J."/>
        </authorList>
    </citation>
    <scope>NUCLEOTIDE SEQUENCE [LARGE SCALE GENOMIC DNA]</scope>
    <source>
        <strain evidence="3">KCTC 13193</strain>
    </source>
</reference>
<dbReference type="InterPro" id="IPR009293">
    <property type="entry name" value="UPF0478"/>
</dbReference>